<dbReference type="SUPFAM" id="SSF56672">
    <property type="entry name" value="DNA/RNA polymerases"/>
    <property type="match status" value="1"/>
</dbReference>
<evidence type="ECO:0000313" key="1">
    <source>
        <dbReference type="EMBL" id="VDI45746.1"/>
    </source>
</evidence>
<dbReference type="Gene3D" id="3.30.70.270">
    <property type="match status" value="2"/>
</dbReference>
<reference evidence="1" key="1">
    <citation type="submission" date="2018-11" db="EMBL/GenBank/DDBJ databases">
        <authorList>
            <person name="Alioto T."/>
            <person name="Alioto T."/>
        </authorList>
    </citation>
    <scope>NUCLEOTIDE SEQUENCE</scope>
</reference>
<sequence>MDKTTVTIVVKVVEDDYKQLGFQNSLVSQQRQVERSLHYTWYYIRDLSSIGEITGRVTDTSALTNDENRFTAHIDCNSSKRQTPPPIPATLPFPPTEENVPKLQNCLLGHYKSSNFNTCVHQPLLLMEGPPLKVMIDPEATPVACHTPVPIFLHWDDDVKASLDQDVRLGVIEPIPVGEPVTWCHRMALNALAIRETHHTQSPFHQSGSVTRGKKKTVFDAWNGYYSVPIRDEDRYFTTVITPWGRYRYKTATQGYIASGDGYTRRFDEIVADVPHRTKCVDDTLLWSDDIEEKKFHSAQDTVEFAGFKITNDRVRPCKRYLPAILDFPTPKNITDVRSWFGLVNQVSYAFSMADRLNPFRQLIKNGTPFLWNYQLETLFQETKTIVSEIEEGVRIFDKSKPTCLATDWSISGLGF</sequence>
<gene>
    <name evidence="1" type="ORF">MGAL_10B087832</name>
</gene>
<evidence type="ECO:0000313" key="2">
    <source>
        <dbReference type="Proteomes" id="UP000596742"/>
    </source>
</evidence>
<evidence type="ECO:0008006" key="3">
    <source>
        <dbReference type="Google" id="ProtNLM"/>
    </source>
</evidence>
<dbReference type="Proteomes" id="UP000596742">
    <property type="component" value="Unassembled WGS sequence"/>
</dbReference>
<dbReference type="AlphaFoldDB" id="A0A8B6F7V7"/>
<protein>
    <recommendedName>
        <fullName evidence="3">Reverse transcriptase/retrotransposon-derived protein RNase H-like domain-containing protein</fullName>
    </recommendedName>
</protein>
<dbReference type="EMBL" id="UYJE01006405">
    <property type="protein sequence ID" value="VDI45746.1"/>
    <property type="molecule type" value="Genomic_DNA"/>
</dbReference>
<dbReference type="InterPro" id="IPR050951">
    <property type="entry name" value="Retrovirus_Pol_polyprotein"/>
</dbReference>
<accession>A0A8B6F7V7</accession>
<keyword evidence="2" id="KW-1185">Reference proteome</keyword>
<dbReference type="OrthoDB" id="6139267at2759"/>
<comment type="caution">
    <text evidence="1">The sequence shown here is derived from an EMBL/GenBank/DDBJ whole genome shotgun (WGS) entry which is preliminary data.</text>
</comment>
<organism evidence="1 2">
    <name type="scientific">Mytilus galloprovincialis</name>
    <name type="common">Mediterranean mussel</name>
    <dbReference type="NCBI Taxonomy" id="29158"/>
    <lineage>
        <taxon>Eukaryota</taxon>
        <taxon>Metazoa</taxon>
        <taxon>Spiralia</taxon>
        <taxon>Lophotrochozoa</taxon>
        <taxon>Mollusca</taxon>
        <taxon>Bivalvia</taxon>
        <taxon>Autobranchia</taxon>
        <taxon>Pteriomorphia</taxon>
        <taxon>Mytilida</taxon>
        <taxon>Mytiloidea</taxon>
        <taxon>Mytilidae</taxon>
        <taxon>Mytilinae</taxon>
        <taxon>Mytilus</taxon>
    </lineage>
</organism>
<dbReference type="PANTHER" id="PTHR37984:SF9">
    <property type="entry name" value="INTEGRASE CATALYTIC DOMAIN-CONTAINING PROTEIN"/>
    <property type="match status" value="1"/>
</dbReference>
<dbReference type="PANTHER" id="PTHR37984">
    <property type="entry name" value="PROTEIN CBG26694"/>
    <property type="match status" value="1"/>
</dbReference>
<name>A0A8B6F7V7_MYTGA</name>
<dbReference type="InterPro" id="IPR043128">
    <property type="entry name" value="Rev_trsase/Diguanyl_cyclase"/>
</dbReference>
<proteinExistence type="predicted"/>
<dbReference type="InterPro" id="IPR043502">
    <property type="entry name" value="DNA/RNA_pol_sf"/>
</dbReference>
<dbReference type="Gene3D" id="3.10.10.10">
    <property type="entry name" value="HIV Type 1 Reverse Transcriptase, subunit A, domain 1"/>
    <property type="match status" value="1"/>
</dbReference>